<evidence type="ECO:0000313" key="4">
    <source>
        <dbReference type="Proteomes" id="UP000283254"/>
    </source>
</evidence>
<dbReference type="GO" id="GO:0005524">
    <property type="term" value="F:ATP binding"/>
    <property type="evidence" value="ECO:0007669"/>
    <property type="project" value="UniProtKB-UniRule"/>
</dbReference>
<protein>
    <recommendedName>
        <fullName evidence="2">ATP-grasp domain-containing protein</fullName>
    </recommendedName>
</protein>
<evidence type="ECO:0000256" key="1">
    <source>
        <dbReference type="PROSITE-ProRule" id="PRU00409"/>
    </source>
</evidence>
<keyword evidence="1" id="KW-0067">ATP-binding</keyword>
<evidence type="ECO:0000313" key="3">
    <source>
        <dbReference type="EMBL" id="RNF30645.1"/>
    </source>
</evidence>
<dbReference type="InterPro" id="IPR013815">
    <property type="entry name" value="ATP_grasp_subdomain_1"/>
</dbReference>
<reference evidence="3" key="1">
    <citation type="submission" date="2014-10" db="EMBL/GenBank/DDBJ databases">
        <title>Massilia sp. genome.</title>
        <authorList>
            <person name="Xu B."/>
            <person name="Dai L."/>
            <person name="Huang Z."/>
        </authorList>
    </citation>
    <scope>NUCLEOTIDE SEQUENCE [LARGE SCALE GENOMIC DNA]</scope>
    <source>
        <strain evidence="3">CFS-1</strain>
    </source>
</reference>
<sequence length="488" mass="53305">MVVVDHARDWRTPDGDCTVIEADDFLAGCASDEGALVINLCGSYKYLSVGYYCSLMAQARGQQVLPSVKTINDLSRKAIYTLDTGELDRALNEALGGAGGVPMPVAFSLDIRFGMTDYAPLAALARSIFDTFPAPLLRVDFARGDAWHIAAIRMHGPGALGDSERSACAALAAAWEGLPRRAPAARRYRYRIAMLHDAHEELAPSNPAALARFAAVGRELGLEVAPVSRLDFSHLAEFDALFIRETTAINHHTYLFAKKAESEGLVVIDDPSSILRCTNKVYLADLLRRHGIPTPLTLTLQKVDAGALAAIEARIAYPMVLKIPDGAFSRGVVKVHDADEFRRVAQELLRQSALILVQEYLYTDFDWRIGVLNRQAIFASKYFMSKGHWQVAKRDASGKAEFGMAAAVPLGEAPPELLDYALRAANLIGDGLYGVDMKMTPRGPVVIEVNDNPNIDAGAEDSVLGDELYRIVLRDFVRRLDLLHGANL</sequence>
<dbReference type="Pfam" id="PF08443">
    <property type="entry name" value="RimK"/>
    <property type="match status" value="1"/>
</dbReference>
<dbReference type="PANTHER" id="PTHR21621">
    <property type="entry name" value="RIBOSOMAL PROTEIN S6 MODIFICATION PROTEIN"/>
    <property type="match status" value="1"/>
</dbReference>
<keyword evidence="4" id="KW-1185">Reference proteome</keyword>
<keyword evidence="1" id="KW-0547">Nucleotide-binding</keyword>
<dbReference type="Pfam" id="PF14401">
    <property type="entry name" value="RLAN"/>
    <property type="match status" value="1"/>
</dbReference>
<evidence type="ECO:0000259" key="2">
    <source>
        <dbReference type="PROSITE" id="PS50975"/>
    </source>
</evidence>
<dbReference type="GO" id="GO:0005737">
    <property type="term" value="C:cytoplasm"/>
    <property type="evidence" value="ECO:0007669"/>
    <property type="project" value="TreeGrafter"/>
</dbReference>
<dbReference type="EMBL" id="JSAB01000099">
    <property type="protein sequence ID" value="RNF30645.1"/>
    <property type="molecule type" value="Genomic_DNA"/>
</dbReference>
<dbReference type="InterPro" id="IPR011761">
    <property type="entry name" value="ATP-grasp"/>
</dbReference>
<accession>A0A422QKX4</accession>
<dbReference type="Gene3D" id="3.40.50.20">
    <property type="match status" value="1"/>
</dbReference>
<feature type="domain" description="ATP-grasp" evidence="2">
    <location>
        <begin position="284"/>
        <end position="477"/>
    </location>
</feature>
<proteinExistence type="predicted"/>
<dbReference type="InterPro" id="IPR025839">
    <property type="entry name" value="RLAN_dom"/>
</dbReference>
<name>A0A422QKX4_9BURK</name>
<dbReference type="GO" id="GO:0009432">
    <property type="term" value="P:SOS response"/>
    <property type="evidence" value="ECO:0007669"/>
    <property type="project" value="TreeGrafter"/>
</dbReference>
<dbReference type="SUPFAM" id="SSF56059">
    <property type="entry name" value="Glutathione synthetase ATP-binding domain-like"/>
    <property type="match status" value="1"/>
</dbReference>
<organism evidence="3 4">
    <name type="scientific">Massilia aurea</name>
    <dbReference type="NCBI Taxonomy" id="373040"/>
    <lineage>
        <taxon>Bacteria</taxon>
        <taxon>Pseudomonadati</taxon>
        <taxon>Pseudomonadota</taxon>
        <taxon>Betaproteobacteria</taxon>
        <taxon>Burkholderiales</taxon>
        <taxon>Oxalobacteraceae</taxon>
        <taxon>Telluria group</taxon>
        <taxon>Massilia</taxon>
    </lineage>
</organism>
<dbReference type="PANTHER" id="PTHR21621:SF0">
    <property type="entry name" value="BETA-CITRYLGLUTAMATE SYNTHASE B-RELATED"/>
    <property type="match status" value="1"/>
</dbReference>
<dbReference type="Gene3D" id="3.30.1490.20">
    <property type="entry name" value="ATP-grasp fold, A domain"/>
    <property type="match status" value="1"/>
</dbReference>
<dbReference type="PROSITE" id="PS50975">
    <property type="entry name" value="ATP_GRASP"/>
    <property type="match status" value="1"/>
</dbReference>
<dbReference type="Proteomes" id="UP000283254">
    <property type="component" value="Unassembled WGS sequence"/>
</dbReference>
<dbReference type="Gene3D" id="3.30.470.20">
    <property type="entry name" value="ATP-grasp fold, B domain"/>
    <property type="match status" value="1"/>
</dbReference>
<gene>
    <name evidence="3" type="ORF">NM04_11575</name>
</gene>
<comment type="caution">
    <text evidence="3">The sequence shown here is derived from an EMBL/GenBank/DDBJ whole genome shotgun (WGS) entry which is preliminary data.</text>
</comment>
<dbReference type="InterPro" id="IPR013651">
    <property type="entry name" value="ATP-grasp_RimK-type"/>
</dbReference>
<dbReference type="GO" id="GO:0046872">
    <property type="term" value="F:metal ion binding"/>
    <property type="evidence" value="ECO:0007669"/>
    <property type="project" value="InterPro"/>
</dbReference>
<dbReference type="GO" id="GO:0018169">
    <property type="term" value="F:ribosomal S6-glutamic acid ligase activity"/>
    <property type="evidence" value="ECO:0007669"/>
    <property type="project" value="TreeGrafter"/>
</dbReference>
<dbReference type="AlphaFoldDB" id="A0A422QKX4"/>